<dbReference type="Gene3D" id="3.50.50.60">
    <property type="entry name" value="FAD/NAD(P)-binding domain"/>
    <property type="match status" value="2"/>
</dbReference>
<dbReference type="KEGG" id="paa:Paes_0319"/>
<feature type="domain" description="Amine oxidase" evidence="1">
    <location>
        <begin position="16"/>
        <end position="474"/>
    </location>
</feature>
<organism evidence="2 3">
    <name type="scientific">Prosthecochloris aestuarii (strain DSM 271 / SK 413)</name>
    <dbReference type="NCBI Taxonomy" id="290512"/>
    <lineage>
        <taxon>Bacteria</taxon>
        <taxon>Pseudomonadati</taxon>
        <taxon>Chlorobiota</taxon>
        <taxon>Chlorobiia</taxon>
        <taxon>Chlorobiales</taxon>
        <taxon>Chlorobiaceae</taxon>
        <taxon>Prosthecochloris</taxon>
    </lineage>
</organism>
<dbReference type="PANTHER" id="PTHR46313:SF3">
    <property type="entry name" value="PROLYCOPENE ISOMERASE, CHLOROPLASTIC"/>
    <property type="match status" value="1"/>
</dbReference>
<dbReference type="InterPro" id="IPR036188">
    <property type="entry name" value="FAD/NAD-bd_sf"/>
</dbReference>
<dbReference type="HOGENOM" id="CLU_019722_4_2_10"/>
<dbReference type="AlphaFoldDB" id="B4S4C8"/>
<name>B4S4C8_PROA2</name>
<dbReference type="InterPro" id="IPR045892">
    <property type="entry name" value="CrtISO-like"/>
</dbReference>
<accession>B4S4C8</accession>
<dbReference type="STRING" id="290512.Paes_0319"/>
<dbReference type="SUPFAM" id="SSF51905">
    <property type="entry name" value="FAD/NAD(P)-binding domain"/>
    <property type="match status" value="1"/>
</dbReference>
<dbReference type="InterPro" id="IPR002937">
    <property type="entry name" value="Amino_oxidase"/>
</dbReference>
<dbReference type="eggNOG" id="COG1233">
    <property type="taxonomic scope" value="Bacteria"/>
</dbReference>
<dbReference type="GO" id="GO:0016491">
    <property type="term" value="F:oxidoreductase activity"/>
    <property type="evidence" value="ECO:0007669"/>
    <property type="project" value="InterPro"/>
</dbReference>
<gene>
    <name evidence="2" type="ordered locus">Paes_0319</name>
</gene>
<evidence type="ECO:0000313" key="2">
    <source>
        <dbReference type="EMBL" id="ACF45376.1"/>
    </source>
</evidence>
<sequence length="489" mass="52856">MKIDSKARIVLVGAGIGGVTAAALLARRGYTVTLIEEQAYPGGCAATFERQGFRFDAGATVGCGFHLKGPLARLGDELGIAWSLMPSSVAWEYRCGDISFQLSHSRAGILSAFPASRPFWQEQDRLASLLWSIAGETMPWPPSSLADYRSLAAKATGKLSTSLSLLGFSGKTALQWLAMHGLDRDPDFVRFIDAQLLISVQTTAGDANALFAAIALDLPVRGTDRVTGGIGRVAELLAASIESDGGSVIYNSRVSRLERQNGRVVSVVTRDGKRYPADLVIANLTPESLQELLKEDGGLRLNRQPAPLWGAFVLYLGVDEDVFGDVTCNHLQLIQPEDQLGEGRSLFISVSPSDDSLRAPEGYRAVTVSTHTRPGLWFDALKEGREAYESLKASYTSQMLSLLETRFKGISSRCRVAFAATPVTFERYTGRKDGYVGGYPQRSLFRVRGPGTPVKNLFLSGDSVFPGQSLPGVVSGVRRLVEIIEKMTG</sequence>
<dbReference type="RefSeq" id="WP_012504913.1">
    <property type="nucleotide sequence ID" value="NC_011059.1"/>
</dbReference>
<dbReference type="Proteomes" id="UP000002725">
    <property type="component" value="Chromosome"/>
</dbReference>
<dbReference type="GO" id="GO:0016116">
    <property type="term" value="P:carotenoid metabolic process"/>
    <property type="evidence" value="ECO:0007669"/>
    <property type="project" value="InterPro"/>
</dbReference>
<evidence type="ECO:0000313" key="3">
    <source>
        <dbReference type="Proteomes" id="UP000002725"/>
    </source>
</evidence>
<dbReference type="PANTHER" id="PTHR46313">
    <property type="match status" value="1"/>
</dbReference>
<protein>
    <submittedName>
        <fullName evidence="2">Amine oxidase</fullName>
    </submittedName>
</protein>
<proteinExistence type="predicted"/>
<evidence type="ECO:0000259" key="1">
    <source>
        <dbReference type="Pfam" id="PF01593"/>
    </source>
</evidence>
<dbReference type="EMBL" id="CP001108">
    <property type="protein sequence ID" value="ACF45376.1"/>
    <property type="molecule type" value="Genomic_DNA"/>
</dbReference>
<reference evidence="2" key="1">
    <citation type="submission" date="2008-06" db="EMBL/GenBank/DDBJ databases">
        <title>Complete sequence of chromosome of Prosthecochloris aestuarii DSM 271.</title>
        <authorList>
            <consortium name="US DOE Joint Genome Institute"/>
            <person name="Lucas S."/>
            <person name="Copeland A."/>
            <person name="Lapidus A."/>
            <person name="Glavina del Rio T."/>
            <person name="Dalin E."/>
            <person name="Tice H."/>
            <person name="Bruce D."/>
            <person name="Goodwin L."/>
            <person name="Pitluck S."/>
            <person name="Schmutz J."/>
            <person name="Larimer F."/>
            <person name="Land M."/>
            <person name="Hauser L."/>
            <person name="Kyrpides N."/>
            <person name="Anderson I."/>
            <person name="Liu Z."/>
            <person name="Li T."/>
            <person name="Zhao F."/>
            <person name="Overmann J."/>
            <person name="Bryant D.A."/>
            <person name="Richardson P."/>
        </authorList>
    </citation>
    <scope>NUCLEOTIDE SEQUENCE [LARGE SCALE GENOMIC DNA]</scope>
    <source>
        <strain evidence="2">DSM 271</strain>
    </source>
</reference>
<dbReference type="Pfam" id="PF01593">
    <property type="entry name" value="Amino_oxidase"/>
    <property type="match status" value="1"/>
</dbReference>
<keyword evidence="3" id="KW-1185">Reference proteome</keyword>